<sequence length="575" mass="64482">MPAVPTLLQREKSEFDPAEVTVLFVLGGPGAGKGTQCSNLVRDYTFKHLSAGDLLREEQQRPGSEFGEMIKEYIREGKIVPMEVTIQLLENAMKAAMKEENKKKFLIDGFPRQLDQAHAFEKSVCPAKFTLFFDCPESTMEARLINRGKTSGRSDDNIESIRKRFKTFVETSMPVVDEFESQGRVVKIDATQAPEEVYEVVKARLSERGIALGSSEEAWLELRLATTSTSRPPPHPPHPPPPVSLVAQPQYLQTRVFLQLRHDVNRYRLRSLQLRLLARRPQLPGRICPEGGREWRHGNRHSLQGRCCPRSREDHQQQAPQEGRQQADSNRRPQHGHRVSPHPGRRVWCAKLTLQPQVSSGLVPDGRHFVSRARDEAAQWRKMYKGPIKTAALANRMGSFVQAYTLYSSVRPFGVTSIIGGWDSEEPAEVDGQVGSGPSVGAGGKKEGVTHGGPFLYMVEPSGLYWGYYGAATGKGRQSAKAELEKLNLHEGTLTLEQGVKEAARIIYFAHEDSKDKEFELEMTWISSASGPTKGRHEEVPKALREEAERLAKKALEGDDDDEEETRPEGDRMEE</sequence>
<evidence type="ECO:0000256" key="4">
    <source>
        <dbReference type="ARBA" id="ARBA00022777"/>
    </source>
</evidence>
<dbReference type="GO" id="GO:0019773">
    <property type="term" value="C:proteasome core complex, alpha-subunit complex"/>
    <property type="evidence" value="ECO:0007669"/>
    <property type="project" value="UniProtKB-UniRule"/>
</dbReference>
<dbReference type="PANTHER" id="PTHR23359">
    <property type="entry name" value="NUCLEOTIDE KINASE"/>
    <property type="match status" value="1"/>
</dbReference>
<feature type="binding site" evidence="10">
    <location>
        <position position="116"/>
    </location>
    <ligand>
        <name>a ribonucleoside 5'-phosphate</name>
        <dbReference type="ChEBI" id="CHEBI:58043"/>
    </ligand>
</feature>
<feature type="binding site" evidence="10">
    <location>
        <position position="153"/>
    </location>
    <ligand>
        <name>a ribonucleoside 5'-phosphate</name>
        <dbReference type="ChEBI" id="CHEBI:58043"/>
    </ligand>
</feature>
<feature type="region of interest" description="NMPbind" evidence="10">
    <location>
        <begin position="50"/>
        <end position="80"/>
    </location>
</feature>
<feature type="binding site" evidence="10">
    <location>
        <position position="192"/>
    </location>
    <ligand>
        <name>ATP</name>
        <dbReference type="ChEBI" id="CHEBI:30616"/>
    </ligand>
</feature>
<dbReference type="GO" id="GO:0051603">
    <property type="term" value="P:proteolysis involved in protein catabolic process"/>
    <property type="evidence" value="ECO:0007669"/>
    <property type="project" value="InterPro"/>
</dbReference>
<dbReference type="PRINTS" id="PR00094">
    <property type="entry name" value="ADENYLTKNASE"/>
</dbReference>
<feature type="binding site" evidence="10">
    <location>
        <position position="147"/>
    </location>
    <ligand>
        <name>ATP</name>
        <dbReference type="ChEBI" id="CHEBI:30616"/>
    </ligand>
</feature>
<dbReference type="InterPro" id="IPR000850">
    <property type="entry name" value="Adenylat/UMP-CMP_kin"/>
</dbReference>
<feature type="binding site" evidence="10">
    <location>
        <begin position="109"/>
        <end position="112"/>
    </location>
    <ligand>
        <name>a ribonucleoside 5'-phosphate</name>
        <dbReference type="ChEBI" id="CHEBI:58043"/>
    </ligand>
</feature>
<dbReference type="PROSITE" id="PS00113">
    <property type="entry name" value="ADENYLATE_KINASE"/>
    <property type="match status" value="1"/>
</dbReference>
<dbReference type="CDD" id="cd01428">
    <property type="entry name" value="ADK"/>
    <property type="match status" value="1"/>
</dbReference>
<proteinExistence type="inferred from homology"/>
<evidence type="ECO:0000256" key="3">
    <source>
        <dbReference type="ARBA" id="ARBA00022741"/>
    </source>
</evidence>
<dbReference type="InterPro" id="IPR001353">
    <property type="entry name" value="Proteasome_sua/b"/>
</dbReference>
<comment type="catalytic activity">
    <reaction evidence="9 10">
        <text>UMP + ATP = UDP + ADP</text>
        <dbReference type="Rhea" id="RHEA:24400"/>
        <dbReference type="ChEBI" id="CHEBI:30616"/>
        <dbReference type="ChEBI" id="CHEBI:57865"/>
        <dbReference type="ChEBI" id="CHEBI:58223"/>
        <dbReference type="ChEBI" id="CHEBI:456216"/>
        <dbReference type="EC" id="2.7.4.14"/>
    </reaction>
</comment>
<feature type="binding site" evidence="10">
    <location>
        <position position="56"/>
    </location>
    <ligand>
        <name>a ribonucleoside 5'-phosphate</name>
        <dbReference type="ChEBI" id="CHEBI:58043"/>
    </ligand>
</feature>
<feature type="binding site" evidence="10">
    <location>
        <begin position="30"/>
        <end position="35"/>
    </location>
    <ligand>
        <name>ATP</name>
        <dbReference type="ChEBI" id="CHEBI:30616"/>
    </ligand>
</feature>
<keyword evidence="3 10" id="KW-0547">Nucleotide-binding</keyword>
<dbReference type="EC" id="2.7.4.14" evidence="10"/>
<dbReference type="Pfam" id="PF00406">
    <property type="entry name" value="ADK"/>
    <property type="match status" value="1"/>
</dbReference>
<comment type="function">
    <text evidence="10">Catalyzes the phosphorylation of pyrimidine nucleoside monophosphates at the expense of ATP. Plays an important role in de novo pyrimidine nucleotide biosynthesis. Has preference for UMP and dUMP as phosphate acceptors, but can also use CMP, dCMP and AMP.</text>
</comment>
<evidence type="ECO:0000256" key="7">
    <source>
        <dbReference type="ARBA" id="ARBA00022975"/>
    </source>
</evidence>
<dbReference type="EMBL" id="MDYX01000037">
    <property type="protein sequence ID" value="KAF9629955.1"/>
    <property type="molecule type" value="Genomic_DNA"/>
</dbReference>
<dbReference type="HAMAP" id="MF_03172">
    <property type="entry name" value="Adenylate_kinase_UMP_CMP_kin"/>
    <property type="match status" value="1"/>
</dbReference>
<keyword evidence="7 10" id="KW-0665">Pyrimidine biosynthesis</keyword>
<evidence type="ECO:0000256" key="12">
    <source>
        <dbReference type="SAM" id="MobiDB-lite"/>
    </source>
</evidence>
<reference evidence="13" key="1">
    <citation type="submission" date="2016-08" db="EMBL/GenBank/DDBJ databases">
        <authorList>
            <person name="Yan J."/>
        </authorList>
    </citation>
    <scope>NUCLEOTIDE SEQUENCE</scope>
    <source>
        <strain evidence="13">CSS-01s</strain>
    </source>
</reference>
<dbReference type="InterPro" id="IPR027417">
    <property type="entry name" value="P-loop_NTPase"/>
</dbReference>
<evidence type="ECO:0000256" key="5">
    <source>
        <dbReference type="ARBA" id="ARBA00022840"/>
    </source>
</evidence>
<feature type="region of interest" description="Disordered" evidence="12">
    <location>
        <begin position="551"/>
        <end position="575"/>
    </location>
</feature>
<dbReference type="InterPro" id="IPR033690">
    <property type="entry name" value="Adenylat_kinase_CS"/>
</dbReference>
<feature type="region of interest" description="Disordered" evidence="12">
    <location>
        <begin position="291"/>
        <end position="345"/>
    </location>
</feature>
<feature type="compositionally biased region" description="Basic residues" evidence="12">
    <location>
        <begin position="332"/>
        <end position="345"/>
    </location>
</feature>
<dbReference type="Gene3D" id="3.40.50.300">
    <property type="entry name" value="P-loop containing nucleotide triphosphate hydrolases"/>
    <property type="match status" value="1"/>
</dbReference>
<keyword evidence="1 10" id="KW-0963">Cytoplasm</keyword>
<evidence type="ECO:0000256" key="2">
    <source>
        <dbReference type="ARBA" id="ARBA00022679"/>
    </source>
</evidence>
<dbReference type="GO" id="GO:0005634">
    <property type="term" value="C:nucleus"/>
    <property type="evidence" value="ECO:0007669"/>
    <property type="project" value="UniProtKB-SubCell"/>
</dbReference>
<dbReference type="Gene3D" id="3.60.20.10">
    <property type="entry name" value="Glutamine Phosphoribosylpyrophosphate, subunit 1, domain 1"/>
    <property type="match status" value="1"/>
</dbReference>
<dbReference type="Pfam" id="PF00227">
    <property type="entry name" value="Proteasome"/>
    <property type="match status" value="2"/>
</dbReference>
<reference evidence="13" key="2">
    <citation type="journal article" date="2018" name="DNA Res.">
        <title>Comparative genome and transcriptome analyses reveal adaptations to opportunistic infections in woody plant degrading pathogens of Botryosphaeriaceae.</title>
        <authorList>
            <person name="Yan J.Y."/>
            <person name="Zhao W.S."/>
            <person name="Chen Z."/>
            <person name="Xing Q.K."/>
            <person name="Zhang W."/>
            <person name="Chethana K.W.T."/>
            <person name="Xue M.F."/>
            <person name="Xu J.P."/>
            <person name="Phillips A.J.L."/>
            <person name="Wang Y."/>
            <person name="Liu J.H."/>
            <person name="Liu M."/>
            <person name="Zhou Y."/>
            <person name="Jayawardena R.S."/>
            <person name="Manawasinghe I.S."/>
            <person name="Huang J.B."/>
            <person name="Qiao G.H."/>
            <person name="Fu C.Y."/>
            <person name="Guo F.F."/>
            <person name="Dissanayake A.J."/>
            <person name="Peng Y.L."/>
            <person name="Hyde K.D."/>
            <person name="Li X.H."/>
        </authorList>
    </citation>
    <scope>NUCLEOTIDE SEQUENCE</scope>
    <source>
        <strain evidence="13">CSS-01s</strain>
    </source>
</reference>
<dbReference type="GO" id="GO:0006221">
    <property type="term" value="P:pyrimidine nucleotide biosynthetic process"/>
    <property type="evidence" value="ECO:0007669"/>
    <property type="project" value="UniProtKB-UniRule"/>
</dbReference>
<comment type="similarity">
    <text evidence="10">Belongs to the adenylate kinase family. UMP-CMP kinase subfamily.</text>
</comment>
<feature type="compositionally biased region" description="Low complexity" evidence="12">
    <location>
        <begin position="317"/>
        <end position="326"/>
    </location>
</feature>
<dbReference type="AlphaFoldDB" id="A0A8H7IQJ7"/>
<dbReference type="InterPro" id="IPR006266">
    <property type="entry name" value="UMP_CMP_kinase"/>
</dbReference>
<dbReference type="GO" id="GO:0019205">
    <property type="term" value="F:nucleobase-containing compound kinase activity"/>
    <property type="evidence" value="ECO:0007669"/>
    <property type="project" value="InterPro"/>
</dbReference>
<accession>A0A8H7IQJ7</accession>
<comment type="caution">
    <text evidence="13">The sequence shown here is derived from an EMBL/GenBank/DDBJ whole genome shotgun (WGS) entry which is preliminary data.</text>
</comment>
<dbReference type="InterPro" id="IPR029055">
    <property type="entry name" value="Ntn_hydrolases_N"/>
</dbReference>
<dbReference type="FunFam" id="3.40.50.300:FF:000315">
    <property type="entry name" value="Adenylate kinase 1"/>
    <property type="match status" value="1"/>
</dbReference>
<keyword evidence="6 11" id="KW-0647">Proteasome</keyword>
<comment type="cofactor">
    <cofactor evidence="10">
        <name>Mg(2+)</name>
        <dbReference type="ChEBI" id="CHEBI:18420"/>
    </cofactor>
    <text evidence="10">Binds 1 Mg(2+) ion per monomer.</text>
</comment>
<comment type="domain">
    <text evidence="10">Consists of three domains, a large central CORE domain and two small peripheral domains, NMPbind and LID, which undergo movements during catalysis. The LID domain closes over the site of phosphoryl transfer upon ATP binding. Assembling and dissambling the active center during each catalytic cycle provides an effective means to prevent ATP hydrolysis.</text>
</comment>
<organism evidence="13 14">
    <name type="scientific">Lasiodiplodia theobromae</name>
    <dbReference type="NCBI Taxonomy" id="45133"/>
    <lineage>
        <taxon>Eukaryota</taxon>
        <taxon>Fungi</taxon>
        <taxon>Dikarya</taxon>
        <taxon>Ascomycota</taxon>
        <taxon>Pezizomycotina</taxon>
        <taxon>Dothideomycetes</taxon>
        <taxon>Dothideomycetes incertae sedis</taxon>
        <taxon>Botryosphaeriales</taxon>
        <taxon>Botryosphaeriaceae</taxon>
        <taxon>Lasiodiplodia</taxon>
    </lineage>
</organism>
<comment type="subcellular location">
    <subcellularLocation>
        <location evidence="10">Cytoplasm</location>
    </subcellularLocation>
    <subcellularLocation>
        <location evidence="10">Nucleus</location>
    </subcellularLocation>
    <text evidence="10">Predominantly cytoplasmic.</text>
</comment>
<feature type="binding site" evidence="10">
    <location>
        <position position="164"/>
    </location>
    <ligand>
        <name>a ribonucleoside 5'-phosphate</name>
        <dbReference type="ChEBI" id="CHEBI:58043"/>
    </ligand>
</feature>
<evidence type="ECO:0000256" key="6">
    <source>
        <dbReference type="ARBA" id="ARBA00022942"/>
    </source>
</evidence>
<evidence type="ECO:0000256" key="8">
    <source>
        <dbReference type="ARBA" id="ARBA00023242"/>
    </source>
</evidence>
<evidence type="ECO:0000313" key="14">
    <source>
        <dbReference type="Proteomes" id="UP000627934"/>
    </source>
</evidence>
<dbReference type="SUPFAM" id="SSF56235">
    <property type="entry name" value="N-terminal nucleophile aminohydrolases (Ntn hydrolases)"/>
    <property type="match status" value="1"/>
</dbReference>
<protein>
    <recommendedName>
        <fullName evidence="10">Uridylate kinase</fullName>
        <shortName evidence="10">UK</shortName>
        <ecNumber evidence="10">2.7.4.14</ecNumber>
    </recommendedName>
    <alternativeName>
        <fullName evidence="10">ATP:UMP phosphotransferase</fullName>
    </alternativeName>
    <alternativeName>
        <fullName evidence="10">Deoxycytidylate kinase</fullName>
        <shortName evidence="10">CK</shortName>
        <shortName evidence="10">dCMP kinase</shortName>
    </alternativeName>
    <alternativeName>
        <fullName evidence="10">Uridine monophosphate kinase</fullName>
        <shortName evidence="10">UMP kinase</shortName>
        <shortName evidence="10">UMPK</shortName>
    </alternativeName>
</protein>
<evidence type="ECO:0000313" key="13">
    <source>
        <dbReference type="EMBL" id="KAF9629955.1"/>
    </source>
</evidence>
<keyword evidence="5 10" id="KW-0067">ATP-binding</keyword>
<dbReference type="HAMAP" id="MF_00235">
    <property type="entry name" value="Adenylate_kinase_Adk"/>
    <property type="match status" value="1"/>
</dbReference>
<evidence type="ECO:0000256" key="9">
    <source>
        <dbReference type="ARBA" id="ARBA00048116"/>
    </source>
</evidence>
<dbReference type="SUPFAM" id="SSF52540">
    <property type="entry name" value="P-loop containing nucleoside triphosphate hydrolases"/>
    <property type="match status" value="1"/>
</dbReference>
<name>A0A8H7IQJ7_9PEZI</name>
<keyword evidence="4 10" id="KW-0418">Kinase</keyword>
<evidence type="ECO:0000256" key="11">
    <source>
        <dbReference type="PROSITE-ProRule" id="PRU00808"/>
    </source>
</evidence>
<dbReference type="NCBIfam" id="TIGR01359">
    <property type="entry name" value="UMP_CMP_kin_fam"/>
    <property type="match status" value="1"/>
</dbReference>
<dbReference type="GO" id="GO:0009123">
    <property type="term" value="P:nucleoside monophosphate metabolic process"/>
    <property type="evidence" value="ECO:0007669"/>
    <property type="project" value="UniProtKB-ARBA"/>
</dbReference>
<dbReference type="GO" id="GO:0005737">
    <property type="term" value="C:cytoplasm"/>
    <property type="evidence" value="ECO:0007669"/>
    <property type="project" value="UniProtKB-SubCell"/>
</dbReference>
<evidence type="ECO:0000256" key="10">
    <source>
        <dbReference type="HAMAP-Rule" id="MF_03172"/>
    </source>
</evidence>
<dbReference type="PROSITE" id="PS51475">
    <property type="entry name" value="PROTEASOME_ALPHA_2"/>
    <property type="match status" value="1"/>
</dbReference>
<dbReference type="GO" id="GO:0006207">
    <property type="term" value="P:'de novo' pyrimidine nucleobase biosynthetic process"/>
    <property type="evidence" value="ECO:0007669"/>
    <property type="project" value="InterPro"/>
</dbReference>
<dbReference type="GO" id="GO:0005524">
    <property type="term" value="F:ATP binding"/>
    <property type="evidence" value="ECO:0007669"/>
    <property type="project" value="UniProtKB-KW"/>
</dbReference>
<dbReference type="GO" id="GO:0016776">
    <property type="term" value="F:phosphotransferase activity, phosphate group as acceptor"/>
    <property type="evidence" value="ECO:0007669"/>
    <property type="project" value="InterPro"/>
</dbReference>
<feature type="binding site" evidence="10">
    <location>
        <begin position="78"/>
        <end position="80"/>
    </location>
    <ligand>
        <name>a ribonucleoside 5'-phosphate</name>
        <dbReference type="ChEBI" id="CHEBI:58043"/>
    </ligand>
</feature>
<evidence type="ECO:0000256" key="1">
    <source>
        <dbReference type="ARBA" id="ARBA00022490"/>
    </source>
</evidence>
<comment type="similarity">
    <text evidence="11">Belongs to the peptidase T1A family.</text>
</comment>
<keyword evidence="2 10" id="KW-0808">Transferase</keyword>
<dbReference type="InterPro" id="IPR023332">
    <property type="entry name" value="Proteasome_alpha-type"/>
</dbReference>
<keyword evidence="8 10" id="KW-0539">Nucleus</keyword>
<dbReference type="Proteomes" id="UP000627934">
    <property type="component" value="Unassembled WGS sequence"/>
</dbReference>
<feature type="region of interest" description="LID" evidence="10">
    <location>
        <begin position="146"/>
        <end position="156"/>
    </location>
</feature>
<comment type="subunit">
    <text evidence="10">Monomer.</text>
</comment>
<gene>
    <name evidence="13" type="ORF">BFW01_g136</name>
</gene>